<organism evidence="6">
    <name type="scientific">Diabrotica virgifera virgifera</name>
    <name type="common">western corn rootworm</name>
    <dbReference type="NCBI Taxonomy" id="50390"/>
    <lineage>
        <taxon>Eukaryota</taxon>
        <taxon>Metazoa</taxon>
        <taxon>Ecdysozoa</taxon>
        <taxon>Arthropoda</taxon>
        <taxon>Hexapoda</taxon>
        <taxon>Insecta</taxon>
        <taxon>Pterygota</taxon>
        <taxon>Neoptera</taxon>
        <taxon>Endopterygota</taxon>
        <taxon>Coleoptera</taxon>
        <taxon>Polyphaga</taxon>
        <taxon>Cucujiformia</taxon>
        <taxon>Chrysomeloidea</taxon>
        <taxon>Chrysomelidae</taxon>
        <taxon>Galerucinae</taxon>
        <taxon>Diabroticina</taxon>
        <taxon>Diabroticites</taxon>
        <taxon>Diabrotica</taxon>
    </lineage>
</organism>
<dbReference type="Pfam" id="PF20209">
    <property type="entry name" value="DUF6570"/>
    <property type="match status" value="1"/>
</dbReference>
<protein>
    <recommendedName>
        <fullName evidence="1">ATP-dependent DNA helicase</fullName>
        <ecNumber evidence="1">5.6.2.3</ecNumber>
    </recommendedName>
</protein>
<dbReference type="GO" id="GO:0005524">
    <property type="term" value="F:ATP binding"/>
    <property type="evidence" value="ECO:0007669"/>
    <property type="project" value="UniProtKB-KW"/>
</dbReference>
<dbReference type="GO" id="GO:0043139">
    <property type="term" value="F:5'-3' DNA helicase activity"/>
    <property type="evidence" value="ECO:0007669"/>
    <property type="project" value="UniProtKB-EC"/>
</dbReference>
<accession>A0A6P7F9F7</accession>
<evidence type="ECO:0000256" key="1">
    <source>
        <dbReference type="RuleBase" id="RU363044"/>
    </source>
</evidence>
<proteinExistence type="inferred from homology"/>
<keyword evidence="1" id="KW-0547">Nucleotide-binding</keyword>
<dbReference type="RefSeq" id="XP_028132186.1">
    <property type="nucleotide sequence ID" value="XM_028276385.1"/>
</dbReference>
<evidence type="ECO:0000256" key="2">
    <source>
        <dbReference type="SAM" id="Coils"/>
    </source>
</evidence>
<dbReference type="GO" id="GO:0000723">
    <property type="term" value="P:telomere maintenance"/>
    <property type="evidence" value="ECO:0007669"/>
    <property type="project" value="InterPro"/>
</dbReference>
<dbReference type="GO" id="GO:0006310">
    <property type="term" value="P:DNA recombination"/>
    <property type="evidence" value="ECO:0007669"/>
    <property type="project" value="UniProtKB-KW"/>
</dbReference>
<keyword evidence="1" id="KW-0067">ATP-binding</keyword>
<keyword evidence="1" id="KW-0234">DNA repair</keyword>
<sequence>MKEVPFQLFEVNLIVQQLANRFDEKKLCSYCFEKIKKSQMPPTCFLNCLDFGQIPKEISVLNEFERIIIQHAKAFQVIARMDTVMGEHNKKRPNVSNKKIKGRVFHLPLPIEHTLSKLPNPTDAIINNQELLILARGIPKNSGQTWQSYIDVTKVYNALIWLKANNPLYKDINMPINVRSLFQNIQINVDALETSSNDNINEDIEQIEIEDAMQIEIDNVEDVEVVEVEGIKKMITQKESTDEFYENLTIYPVIEKCNVADPSKVYQFLKVIDESIDNRDPILDLRCFPYLFCSGKNGQNEVNREQKLQPSEFVNLLVKSSDRRFRTDLPFLFYLLNQANIRQLNAGIFNKLNITKQTAGLTAKTFKEKIQNNELEGKLSTIFGRLRGTEQFWKKPLNDVNCMNAHYGPATFFITFSPSEYHWTDLHEFYKQLYKDENKNRTVNDYIASDPVVASRFIDNKFKALMAFILSDSHPLGKVKHYFVRREYQGRGLQHFHCMIWVEGAPIIGKFTDDEIANFISKYISCTIPEKTAFPTLFKKVITYQKHKHSKYCQRFKQSKDKKKKFSVCRFGFGRKITPNFILHSVAESILGRRKLRKTRLYDLPRTTEEANINDYNPACLLAWCGNMDIQFIGEASEVLQQYILKYALKSEKSNTGDFREFLQNKSAARNLWSLGMQALSNRECGALEAADTLLQLPLFETDRQTVIRWVDVSMNRARKVKTKQQLDNMHDDADNIFCPNWVDVYYPQRPEEIKNICLYDFVRWYDLINNKPKSETVQYFIYGERYLRLRQHPYLINHYKYNVKKEPESYYHSLLLLFKPWKNHGELMYGMDTYRDAFLSCADELEHMHKYHENLQQIVRAREEVEKEVANLIENEENSININRHENENEHEIVGFEVQIGNELEEIDTRVQKLNDMPIEDQINQLNIDQKRIFDEVVRYVTRYCTEWDAAAKANASNLKDPRLIPNNVMRKFVSGVGGTGKSFLINILRRHIPNLTKKKVVVAAPTGIAALNVNGLTLHRLLQLPIEHEGKCKYRPLSNDKLANIRYDLKDVALLIIDEISMVSNICFACCNIRLCEIFNTIQEEDGYFGKINILLFGDLLQLQPVGEASFAEIPTAIRIIWFISSRKFVDKIILL</sequence>
<dbReference type="InterPro" id="IPR025476">
    <property type="entry name" value="Helitron_helicase-like"/>
</dbReference>
<dbReference type="Pfam" id="PF14214">
    <property type="entry name" value="Helitron_like_N"/>
    <property type="match status" value="1"/>
</dbReference>
<dbReference type="AlphaFoldDB" id="A0A6P7F9F7"/>
<reference evidence="6" key="1">
    <citation type="submission" date="2025-08" db="UniProtKB">
        <authorList>
            <consortium name="RefSeq"/>
        </authorList>
    </citation>
    <scope>IDENTIFICATION</scope>
    <source>
        <tissue evidence="6">Whole insect</tissue>
    </source>
</reference>
<keyword evidence="2" id="KW-0175">Coiled coil</keyword>
<dbReference type="InterPro" id="IPR010285">
    <property type="entry name" value="DNA_helicase_pif1-like_DEAD"/>
</dbReference>
<evidence type="ECO:0000313" key="6">
    <source>
        <dbReference type="RefSeq" id="XP_028132186.1"/>
    </source>
</evidence>
<evidence type="ECO:0000259" key="4">
    <source>
        <dbReference type="Pfam" id="PF14214"/>
    </source>
</evidence>
<dbReference type="Pfam" id="PF05970">
    <property type="entry name" value="PIF1"/>
    <property type="match status" value="1"/>
</dbReference>
<name>A0A6P7F9F7_DIAVI</name>
<keyword evidence="1" id="KW-0347">Helicase</keyword>
<dbReference type="InterPro" id="IPR027417">
    <property type="entry name" value="P-loop_NTPase"/>
</dbReference>
<keyword evidence="1" id="KW-0378">Hydrolase</keyword>
<dbReference type="SUPFAM" id="SSF52540">
    <property type="entry name" value="P-loop containing nucleoside triphosphate hydrolases"/>
    <property type="match status" value="1"/>
</dbReference>
<feature type="domain" description="Helitron helicase-like" evidence="4">
    <location>
        <begin position="344"/>
        <end position="500"/>
    </location>
</feature>
<keyword evidence="1" id="KW-0233">DNA recombination</keyword>
<gene>
    <name evidence="6" type="primary">LOC114327696</name>
</gene>
<dbReference type="OrthoDB" id="10071389at2759"/>
<dbReference type="EC" id="5.6.2.3" evidence="1"/>
<dbReference type="PANTHER" id="PTHR47642">
    <property type="entry name" value="ATP-DEPENDENT DNA HELICASE"/>
    <property type="match status" value="1"/>
</dbReference>
<dbReference type="InterPro" id="IPR046700">
    <property type="entry name" value="DUF6570"/>
</dbReference>
<dbReference type="GO" id="GO:0016787">
    <property type="term" value="F:hydrolase activity"/>
    <property type="evidence" value="ECO:0007669"/>
    <property type="project" value="UniProtKB-KW"/>
</dbReference>
<comment type="cofactor">
    <cofactor evidence="1">
        <name>Mg(2+)</name>
        <dbReference type="ChEBI" id="CHEBI:18420"/>
    </cofactor>
</comment>
<dbReference type="PANTHER" id="PTHR47642:SF5">
    <property type="entry name" value="ATP-DEPENDENT DNA HELICASE"/>
    <property type="match status" value="1"/>
</dbReference>
<dbReference type="InParanoid" id="A0A6P7F9F7"/>
<feature type="coiled-coil region" evidence="2">
    <location>
        <begin position="849"/>
        <end position="879"/>
    </location>
</feature>
<feature type="domain" description="DUF6570" evidence="5">
    <location>
        <begin position="38"/>
        <end position="174"/>
    </location>
</feature>
<dbReference type="Gene3D" id="3.40.50.300">
    <property type="entry name" value="P-loop containing nucleotide triphosphate hydrolases"/>
    <property type="match status" value="1"/>
</dbReference>
<dbReference type="KEGG" id="dvv:114327696"/>
<dbReference type="GO" id="GO:0006281">
    <property type="term" value="P:DNA repair"/>
    <property type="evidence" value="ECO:0007669"/>
    <property type="project" value="UniProtKB-KW"/>
</dbReference>
<evidence type="ECO:0000259" key="5">
    <source>
        <dbReference type="Pfam" id="PF20209"/>
    </source>
</evidence>
<comment type="catalytic activity">
    <reaction evidence="1">
        <text>ATP + H2O = ADP + phosphate + H(+)</text>
        <dbReference type="Rhea" id="RHEA:13065"/>
        <dbReference type="ChEBI" id="CHEBI:15377"/>
        <dbReference type="ChEBI" id="CHEBI:15378"/>
        <dbReference type="ChEBI" id="CHEBI:30616"/>
        <dbReference type="ChEBI" id="CHEBI:43474"/>
        <dbReference type="ChEBI" id="CHEBI:456216"/>
        <dbReference type="EC" id="5.6.2.3"/>
    </reaction>
</comment>
<comment type="similarity">
    <text evidence="1">Belongs to the helicase family.</text>
</comment>
<evidence type="ECO:0000259" key="3">
    <source>
        <dbReference type="Pfam" id="PF05970"/>
    </source>
</evidence>
<dbReference type="InterPro" id="IPR051055">
    <property type="entry name" value="PIF1_helicase"/>
</dbReference>
<feature type="domain" description="DNA helicase Pif1-like DEAD-box helicase" evidence="3">
    <location>
        <begin position="973"/>
        <end position="1110"/>
    </location>
</feature>
<keyword evidence="1" id="KW-0227">DNA damage</keyword>